<dbReference type="Gene3D" id="3.30.565.10">
    <property type="entry name" value="Histidine kinase-like ATPase, C-terminal domain"/>
    <property type="match status" value="1"/>
</dbReference>
<name>A1WYG6_HALHL</name>
<reference evidence="7 8" key="2">
    <citation type="journal article" date="2013" name="Stand. Genomic Sci.">
        <title>Complete genome sequence of Halorhodospira halophila SL1.</title>
        <authorList>
            <person name="Challacombe J.F."/>
            <person name="Majid S."/>
            <person name="Deole R."/>
            <person name="Brettin T.S."/>
            <person name="Bruce D."/>
            <person name="Delano S.F."/>
            <person name="Detter J.C."/>
            <person name="Gleasner C.D."/>
            <person name="Han C.S."/>
            <person name="Misra M."/>
            <person name="Reitenga K.G."/>
            <person name="Mikhailova N."/>
            <person name="Woyke T."/>
            <person name="Pitluck S."/>
            <person name="Nolan M."/>
            <person name="Land M.L."/>
            <person name="Saunders E."/>
            <person name="Tapia R."/>
            <person name="Lapidus A."/>
            <person name="Ivanova N."/>
            <person name="Hoff W.D."/>
        </authorList>
    </citation>
    <scope>NUCLEOTIDE SEQUENCE [LARGE SCALE GENOMIC DNA]</scope>
    <source>
        <strain evidence="8">DSM 244 / SL1</strain>
    </source>
</reference>
<sequence>MYAGRDTDPTGPRRQRGAGAVEPLTVREPRGHGPRDGGGSAGRWHPVRRLRAPPTPTPYPDTPNVPASSASEQEALHLLSALGVVAAQARDLDELLQGSLERLIEQTGATAAAVRLFDEQGSLRLVEASGLNAGFIDAERRQPAAGCSCAIAGERGTVQFRGDLRQCIRRSGCNPLPNRPQLAMLAVPILDPAGERVGIYNIYLEPSEAQRWMHPPRMLEWIGHQLGAAIARVRDEYRSHQGALQEERNLLAHELHDTVAQEVATLRLRVRQLEERARGDADTAALLAPLEDLRTRLDHTNDQVRTVMQQFRTQALGTPLETALSRLANRFRRDSGIEVRLIHRWPELALGEREQLHIHRIVEEALSNAWHHGGARNVRLQLETPGGDLCLLIEDDGCGFVVDDVPDSDPAESRGHGLRGMRERARHLGAILTVESDPGQGTTIHLRLPQPQRLTWTTKSLHQAGFNDHAYPACR</sequence>
<evidence type="ECO:0000313" key="8">
    <source>
        <dbReference type="Proteomes" id="UP000000647"/>
    </source>
</evidence>
<protein>
    <submittedName>
        <fullName evidence="7">Histidine kinase</fullName>
    </submittedName>
</protein>
<evidence type="ECO:0000256" key="2">
    <source>
        <dbReference type="ARBA" id="ARBA00022777"/>
    </source>
</evidence>
<dbReference type="PANTHER" id="PTHR24421">
    <property type="entry name" value="NITRATE/NITRITE SENSOR PROTEIN NARX-RELATED"/>
    <property type="match status" value="1"/>
</dbReference>
<dbReference type="InterPro" id="IPR005467">
    <property type="entry name" value="His_kinase_dom"/>
</dbReference>
<dbReference type="HOGENOM" id="CLU_574612_0_0_6"/>
<evidence type="ECO:0000259" key="6">
    <source>
        <dbReference type="PROSITE" id="PS50109"/>
    </source>
</evidence>
<evidence type="ECO:0000256" key="3">
    <source>
        <dbReference type="ARBA" id="ARBA00023012"/>
    </source>
</evidence>
<feature type="region of interest" description="Disordered" evidence="5">
    <location>
        <begin position="1"/>
        <end position="69"/>
    </location>
</feature>
<dbReference type="RefSeq" id="WP_011814750.1">
    <property type="nucleotide sequence ID" value="NC_008789.1"/>
</dbReference>
<dbReference type="SUPFAM" id="SSF55781">
    <property type="entry name" value="GAF domain-like"/>
    <property type="match status" value="1"/>
</dbReference>
<dbReference type="GO" id="GO:0046983">
    <property type="term" value="F:protein dimerization activity"/>
    <property type="evidence" value="ECO:0007669"/>
    <property type="project" value="InterPro"/>
</dbReference>
<dbReference type="GO" id="GO:0016020">
    <property type="term" value="C:membrane"/>
    <property type="evidence" value="ECO:0007669"/>
    <property type="project" value="InterPro"/>
</dbReference>
<dbReference type="InterPro" id="IPR029016">
    <property type="entry name" value="GAF-like_dom_sf"/>
</dbReference>
<dbReference type="STRING" id="349124.Hhal_1964"/>
<feature type="compositionally biased region" description="Pro residues" evidence="5">
    <location>
        <begin position="53"/>
        <end position="63"/>
    </location>
</feature>
<dbReference type="Pfam" id="PF02518">
    <property type="entry name" value="HATPase_c"/>
    <property type="match status" value="1"/>
</dbReference>
<evidence type="ECO:0000256" key="1">
    <source>
        <dbReference type="ARBA" id="ARBA00022679"/>
    </source>
</evidence>
<dbReference type="EMBL" id="CP000544">
    <property type="protein sequence ID" value="ABM62728.1"/>
    <property type="molecule type" value="Genomic_DNA"/>
</dbReference>
<dbReference type="InterPro" id="IPR003594">
    <property type="entry name" value="HATPase_dom"/>
</dbReference>
<dbReference type="Pfam" id="PF07730">
    <property type="entry name" value="HisKA_3"/>
    <property type="match status" value="1"/>
</dbReference>
<keyword evidence="1" id="KW-0808">Transferase</keyword>
<reference evidence="8" key="1">
    <citation type="submission" date="2006-12" db="EMBL/GenBank/DDBJ databases">
        <title>Complete sequence of Halorhodospira halophila SL1.</title>
        <authorList>
            <consortium name="US DOE Joint Genome Institute"/>
            <person name="Copeland A."/>
            <person name="Lucas S."/>
            <person name="Lapidus A."/>
            <person name="Barry K."/>
            <person name="Detter J.C."/>
            <person name="Glavina del Rio T."/>
            <person name="Hammon N."/>
            <person name="Israni S."/>
            <person name="Dalin E."/>
            <person name="Tice H."/>
            <person name="Pitluck S."/>
            <person name="Saunders E."/>
            <person name="Brettin T."/>
            <person name="Bruce D."/>
            <person name="Han C."/>
            <person name="Tapia R."/>
            <person name="Schmutz J."/>
            <person name="Larimer F."/>
            <person name="Land M."/>
            <person name="Hauser L."/>
            <person name="Kyrpides N."/>
            <person name="Mikhailova N."/>
            <person name="Hoff W."/>
            <person name="Richardson P."/>
        </authorList>
    </citation>
    <scope>NUCLEOTIDE SEQUENCE [LARGE SCALE GENOMIC DNA]</scope>
    <source>
        <strain evidence="8">DSM 244 / SL1</strain>
    </source>
</reference>
<dbReference type="Pfam" id="PF01590">
    <property type="entry name" value="GAF"/>
    <property type="match status" value="1"/>
</dbReference>
<keyword evidence="2 7" id="KW-0418">Kinase</keyword>
<dbReference type="GO" id="GO:0000155">
    <property type="term" value="F:phosphorelay sensor kinase activity"/>
    <property type="evidence" value="ECO:0007669"/>
    <property type="project" value="InterPro"/>
</dbReference>
<keyword evidence="8" id="KW-1185">Reference proteome</keyword>
<dbReference type="InterPro" id="IPR036890">
    <property type="entry name" value="HATPase_C_sf"/>
</dbReference>
<accession>A1WYG6</accession>
<proteinExistence type="predicted"/>
<evidence type="ECO:0000256" key="5">
    <source>
        <dbReference type="SAM" id="MobiDB-lite"/>
    </source>
</evidence>
<dbReference type="PROSITE" id="PS50109">
    <property type="entry name" value="HIS_KIN"/>
    <property type="match status" value="1"/>
</dbReference>
<feature type="compositionally biased region" description="Basic and acidic residues" evidence="5">
    <location>
        <begin position="25"/>
        <end position="35"/>
    </location>
</feature>
<gene>
    <name evidence="7" type="ordered locus">Hhal_1964</name>
</gene>
<dbReference type="KEGG" id="hha:Hhal_1964"/>
<evidence type="ECO:0000313" key="7">
    <source>
        <dbReference type="EMBL" id="ABM62728.1"/>
    </source>
</evidence>
<dbReference type="eggNOG" id="COG3850">
    <property type="taxonomic scope" value="Bacteria"/>
</dbReference>
<dbReference type="InterPro" id="IPR011712">
    <property type="entry name" value="Sig_transdc_His_kin_sub3_dim/P"/>
</dbReference>
<dbReference type="Gene3D" id="3.30.450.40">
    <property type="match status" value="1"/>
</dbReference>
<organism evidence="7 8">
    <name type="scientific">Halorhodospira halophila (strain DSM 244 / SL1)</name>
    <name type="common">Ectothiorhodospira halophila (strain DSM 244 / SL1)</name>
    <dbReference type="NCBI Taxonomy" id="349124"/>
    <lineage>
        <taxon>Bacteria</taxon>
        <taxon>Pseudomonadati</taxon>
        <taxon>Pseudomonadota</taxon>
        <taxon>Gammaproteobacteria</taxon>
        <taxon>Chromatiales</taxon>
        <taxon>Ectothiorhodospiraceae</taxon>
        <taxon>Halorhodospira</taxon>
    </lineage>
</organism>
<feature type="domain" description="Histidine kinase" evidence="6">
    <location>
        <begin position="250"/>
        <end position="452"/>
    </location>
</feature>
<dbReference type="OrthoDB" id="9811306at2"/>
<dbReference type="SMART" id="SM00387">
    <property type="entry name" value="HATPase_c"/>
    <property type="match status" value="1"/>
</dbReference>
<dbReference type="CDD" id="cd16917">
    <property type="entry name" value="HATPase_UhpB-NarQ-NarX-like"/>
    <property type="match status" value="1"/>
</dbReference>
<dbReference type="SUPFAM" id="SSF55874">
    <property type="entry name" value="ATPase domain of HSP90 chaperone/DNA topoisomerase II/histidine kinase"/>
    <property type="match status" value="1"/>
</dbReference>
<feature type="coiled-coil region" evidence="4">
    <location>
        <begin position="256"/>
        <end position="310"/>
    </location>
</feature>
<dbReference type="InterPro" id="IPR003018">
    <property type="entry name" value="GAF"/>
</dbReference>
<dbReference type="AlphaFoldDB" id="A1WYG6"/>
<keyword evidence="3" id="KW-0902">Two-component regulatory system</keyword>
<evidence type="ECO:0000256" key="4">
    <source>
        <dbReference type="SAM" id="Coils"/>
    </source>
</evidence>
<dbReference type="Proteomes" id="UP000000647">
    <property type="component" value="Chromosome"/>
</dbReference>
<dbReference type="Gene3D" id="1.20.5.1930">
    <property type="match status" value="1"/>
</dbReference>
<dbReference type="InterPro" id="IPR050482">
    <property type="entry name" value="Sensor_HK_TwoCompSys"/>
</dbReference>
<keyword evidence="4" id="KW-0175">Coiled coil</keyword>